<dbReference type="EMBL" id="QXHD01000001">
    <property type="protein sequence ID" value="NEZ54185.1"/>
    <property type="molecule type" value="Genomic_DNA"/>
</dbReference>
<comment type="caution">
    <text evidence="2">The sequence shown here is derived from an EMBL/GenBank/DDBJ whole genome shotgun (WGS) entry which is preliminary data.</text>
</comment>
<dbReference type="RefSeq" id="WP_163695526.1">
    <property type="nucleotide sequence ID" value="NZ_QXHD01000001.1"/>
</dbReference>
<name>A0A6M0RD70_9CYAN</name>
<dbReference type="InterPro" id="IPR039564">
    <property type="entry name" value="Peptidase_C39-like"/>
</dbReference>
<evidence type="ECO:0000313" key="2">
    <source>
        <dbReference type="EMBL" id="NEZ54185.1"/>
    </source>
</evidence>
<dbReference type="Proteomes" id="UP000481033">
    <property type="component" value="Unassembled WGS sequence"/>
</dbReference>
<dbReference type="Gene3D" id="3.90.70.10">
    <property type="entry name" value="Cysteine proteinases"/>
    <property type="match status" value="1"/>
</dbReference>
<protein>
    <recommendedName>
        <fullName evidence="1">Peptidase C39-like domain-containing protein</fullName>
    </recommendedName>
</protein>
<feature type="domain" description="Peptidase C39-like" evidence="1">
    <location>
        <begin position="57"/>
        <end position="204"/>
    </location>
</feature>
<accession>A0A6M0RD70</accession>
<reference evidence="2 3" key="1">
    <citation type="journal article" date="2020" name="Microb. Ecol.">
        <title>Ecogenomics of the Marine Benthic Filamentous Cyanobacterium Adonisia.</title>
        <authorList>
            <person name="Walter J.M."/>
            <person name="Coutinho F.H."/>
            <person name="Leomil L."/>
            <person name="Hargreaves P.I."/>
            <person name="Campeao M.E."/>
            <person name="Vieira V.V."/>
            <person name="Silva B.S."/>
            <person name="Fistarol G.O."/>
            <person name="Salomon P.S."/>
            <person name="Sawabe T."/>
            <person name="Mino S."/>
            <person name="Hosokawa M."/>
            <person name="Miyashita H."/>
            <person name="Maruyama F."/>
            <person name="van Verk M.C."/>
            <person name="Dutilh B.E."/>
            <person name="Thompson C.C."/>
            <person name="Thompson F.L."/>
        </authorList>
    </citation>
    <scope>NUCLEOTIDE SEQUENCE [LARGE SCALE GENOMIC DNA]</scope>
    <source>
        <strain evidence="2 3">CCMR0081</strain>
    </source>
</reference>
<gene>
    <name evidence="2" type="ORF">DXZ20_00380</name>
</gene>
<sequence length="309" mass="34626">MKNKYLLILGLTLSMSMSNIENIPFLSIVPLFNSSKAEAAVTISNDYVWMDMPQTGNQNDNWSCGPTSAARVINFYGHNVNRNTLVSAVNREFIIPPSFRVPAPTLIDPSRTRKVDVRTGTTPHVLRDVMKQWEGDNVKLERRASFNKLLGLLRDGKPVVVLLRVGTIDPGATPVGISFSGTWPEMHWVTVHGFSADEEKIYYTETNGKTYQYSYRDFQSKWDWRVGAGLANEALFANGVEPKTMIWVDRVPPAVANLNPPATRPRTIPENSDFSSSYYFTGDFNGDQADDIAFISSDSRWHIVNGRNG</sequence>
<feature type="non-terminal residue" evidence="2">
    <location>
        <position position="309"/>
    </location>
</feature>
<evidence type="ECO:0000313" key="3">
    <source>
        <dbReference type="Proteomes" id="UP000481033"/>
    </source>
</evidence>
<organism evidence="2 3">
    <name type="scientific">Adonisia turfae CCMR0081</name>
    <dbReference type="NCBI Taxonomy" id="2292702"/>
    <lineage>
        <taxon>Bacteria</taxon>
        <taxon>Bacillati</taxon>
        <taxon>Cyanobacteriota</taxon>
        <taxon>Adonisia</taxon>
        <taxon>Adonisia turfae</taxon>
    </lineage>
</organism>
<dbReference type="AlphaFoldDB" id="A0A6M0RD70"/>
<dbReference type="Pfam" id="PF13529">
    <property type="entry name" value="Peptidase_C39_2"/>
    <property type="match status" value="1"/>
</dbReference>
<evidence type="ECO:0000259" key="1">
    <source>
        <dbReference type="Pfam" id="PF13529"/>
    </source>
</evidence>
<proteinExistence type="predicted"/>
<keyword evidence="3" id="KW-1185">Reference proteome</keyword>